<proteinExistence type="predicted"/>
<dbReference type="PANTHER" id="PTHR43160">
    <property type="entry name" value="ACONITATE HYDRATASE B"/>
    <property type="match status" value="1"/>
</dbReference>
<dbReference type="GO" id="GO:0005829">
    <property type="term" value="C:cytosol"/>
    <property type="evidence" value="ECO:0007669"/>
    <property type="project" value="TreeGrafter"/>
</dbReference>
<comment type="caution">
    <text evidence="3">The sequence shown here is derived from an EMBL/GenBank/DDBJ whole genome shotgun (WGS) entry which is preliminary data.</text>
</comment>
<sequence length="137" mass="14890">NRAIGALNIENNEANKVENQITEYGEVPSLQAAAGIKWVVIGDHNYGESSFREHAAFEPRFLGGLVIITCSFARIHRANSKQDMPTLTFADPASHDKVQPNDEVDVAGLDSFASGKNLTVVAKHEDGIRDERSLLGS</sequence>
<protein>
    <recommendedName>
        <fullName evidence="1">Aconitate hydratase, mitochondrial</fullName>
    </recommendedName>
</protein>
<dbReference type="Pfam" id="PF00694">
    <property type="entry name" value="Aconitase_C"/>
    <property type="match status" value="1"/>
</dbReference>
<dbReference type="GO" id="GO:0051539">
    <property type="term" value="F:4 iron, 4 sulfur cluster binding"/>
    <property type="evidence" value="ECO:0007669"/>
    <property type="project" value="TreeGrafter"/>
</dbReference>
<dbReference type="STRING" id="2316362.A0A4Q2CZK1"/>
<evidence type="ECO:0000259" key="2">
    <source>
        <dbReference type="Pfam" id="PF00694"/>
    </source>
</evidence>
<name>A0A4Q2CZK1_9AGAR</name>
<gene>
    <name evidence="3" type="ORF">EST38_g14474</name>
</gene>
<keyword evidence="4" id="KW-1185">Reference proteome</keyword>
<reference evidence="3 4" key="1">
    <citation type="submission" date="2019-01" db="EMBL/GenBank/DDBJ databases">
        <title>Draft genome sequence of Psathyrella aberdarensis IHI B618.</title>
        <authorList>
            <person name="Buettner E."/>
            <person name="Kellner H."/>
        </authorList>
    </citation>
    <scope>NUCLEOTIDE SEQUENCE [LARGE SCALE GENOMIC DNA]</scope>
    <source>
        <strain evidence="3 4">IHI B618</strain>
    </source>
</reference>
<dbReference type="InterPro" id="IPR015928">
    <property type="entry name" value="Aconitase/3IPM_dehydase_swvl"/>
</dbReference>
<evidence type="ECO:0000256" key="1">
    <source>
        <dbReference type="ARBA" id="ARBA00015940"/>
    </source>
</evidence>
<evidence type="ECO:0000313" key="4">
    <source>
        <dbReference type="Proteomes" id="UP000290288"/>
    </source>
</evidence>
<dbReference type="OrthoDB" id="2224430at2759"/>
<dbReference type="AlphaFoldDB" id="A0A4Q2CZK1"/>
<dbReference type="GO" id="GO:0006099">
    <property type="term" value="P:tricarboxylic acid cycle"/>
    <property type="evidence" value="ECO:0007669"/>
    <property type="project" value="TreeGrafter"/>
</dbReference>
<dbReference type="InterPro" id="IPR050926">
    <property type="entry name" value="Aconitase/IPM_isomerase"/>
</dbReference>
<dbReference type="GO" id="GO:0005739">
    <property type="term" value="C:mitochondrion"/>
    <property type="evidence" value="ECO:0007669"/>
    <property type="project" value="TreeGrafter"/>
</dbReference>
<dbReference type="GO" id="GO:0003994">
    <property type="term" value="F:aconitate hydratase activity"/>
    <property type="evidence" value="ECO:0007669"/>
    <property type="project" value="TreeGrafter"/>
</dbReference>
<accession>A0A4Q2CZK1</accession>
<feature type="non-terminal residue" evidence="3">
    <location>
        <position position="1"/>
    </location>
</feature>
<feature type="domain" description="Aconitase A/isopropylmalate dehydratase small subunit swivel" evidence="2">
    <location>
        <begin position="3"/>
        <end position="87"/>
    </location>
</feature>
<dbReference type="PANTHER" id="PTHR43160:SF3">
    <property type="entry name" value="ACONITATE HYDRATASE, MITOCHONDRIAL"/>
    <property type="match status" value="1"/>
</dbReference>
<evidence type="ECO:0000313" key="3">
    <source>
        <dbReference type="EMBL" id="RXW11381.1"/>
    </source>
</evidence>
<dbReference type="Gene3D" id="3.20.19.10">
    <property type="entry name" value="Aconitase, domain 4"/>
    <property type="match status" value="1"/>
</dbReference>
<dbReference type="InterPro" id="IPR000573">
    <property type="entry name" value="AconitaseA/IPMdHydase_ssu_swvl"/>
</dbReference>
<dbReference type="Proteomes" id="UP000290288">
    <property type="component" value="Unassembled WGS sequence"/>
</dbReference>
<dbReference type="SUPFAM" id="SSF52016">
    <property type="entry name" value="LeuD/IlvD-like"/>
    <property type="match status" value="1"/>
</dbReference>
<organism evidence="3 4">
    <name type="scientific">Candolleomyces aberdarensis</name>
    <dbReference type="NCBI Taxonomy" id="2316362"/>
    <lineage>
        <taxon>Eukaryota</taxon>
        <taxon>Fungi</taxon>
        <taxon>Dikarya</taxon>
        <taxon>Basidiomycota</taxon>
        <taxon>Agaricomycotina</taxon>
        <taxon>Agaricomycetes</taxon>
        <taxon>Agaricomycetidae</taxon>
        <taxon>Agaricales</taxon>
        <taxon>Agaricineae</taxon>
        <taxon>Psathyrellaceae</taxon>
        <taxon>Candolleomyces</taxon>
    </lineage>
</organism>
<dbReference type="EMBL" id="SDEE01001968">
    <property type="protein sequence ID" value="RXW11381.1"/>
    <property type="molecule type" value="Genomic_DNA"/>
</dbReference>